<keyword evidence="3" id="KW-1185">Reference proteome</keyword>
<evidence type="ECO:0000313" key="3">
    <source>
        <dbReference type="Proteomes" id="UP000585050"/>
    </source>
</evidence>
<name>A0A7X8SK72_9BACT</name>
<dbReference type="PANTHER" id="PTHR18964:SF149">
    <property type="entry name" value="BIFUNCTIONAL UDP-N-ACETYLGLUCOSAMINE 2-EPIMERASE_N-ACETYLMANNOSAMINE KINASE"/>
    <property type="match status" value="1"/>
</dbReference>
<dbReference type="InterPro" id="IPR043129">
    <property type="entry name" value="ATPase_NBD"/>
</dbReference>
<dbReference type="InterPro" id="IPR036390">
    <property type="entry name" value="WH_DNA-bd_sf"/>
</dbReference>
<dbReference type="PANTHER" id="PTHR18964">
    <property type="entry name" value="ROK (REPRESSOR, ORF, KINASE) FAMILY"/>
    <property type="match status" value="1"/>
</dbReference>
<dbReference type="RefSeq" id="WP_211093265.1">
    <property type="nucleotide sequence ID" value="NZ_JABAIL010000003.1"/>
</dbReference>
<gene>
    <name evidence="2" type="ORF">HGP29_10760</name>
</gene>
<dbReference type="InterPro" id="IPR036388">
    <property type="entry name" value="WH-like_DNA-bd_sf"/>
</dbReference>
<dbReference type="SUPFAM" id="SSF46785">
    <property type="entry name" value="Winged helix' DNA-binding domain"/>
    <property type="match status" value="1"/>
</dbReference>
<dbReference type="InterPro" id="IPR049874">
    <property type="entry name" value="ROK_cs"/>
</dbReference>
<dbReference type="AlphaFoldDB" id="A0A7X8SK72"/>
<comment type="similarity">
    <text evidence="1">Belongs to the ROK (NagC/XylR) family.</text>
</comment>
<comment type="caution">
    <text evidence="2">The sequence shown here is derived from an EMBL/GenBank/DDBJ whole genome shotgun (WGS) entry which is preliminary data.</text>
</comment>
<dbReference type="EMBL" id="JABAIL010000003">
    <property type="protein sequence ID" value="NLR91690.1"/>
    <property type="molecule type" value="Genomic_DNA"/>
</dbReference>
<accession>A0A7X8SK72</accession>
<organism evidence="2 3">
    <name type="scientific">Flammeovirga agarivorans</name>
    <dbReference type="NCBI Taxonomy" id="2726742"/>
    <lineage>
        <taxon>Bacteria</taxon>
        <taxon>Pseudomonadati</taxon>
        <taxon>Bacteroidota</taxon>
        <taxon>Cytophagia</taxon>
        <taxon>Cytophagales</taxon>
        <taxon>Flammeovirgaceae</taxon>
        <taxon>Flammeovirga</taxon>
    </lineage>
</organism>
<dbReference type="PROSITE" id="PS01125">
    <property type="entry name" value="ROK"/>
    <property type="match status" value="1"/>
</dbReference>
<reference evidence="2 3" key="1">
    <citation type="submission" date="2020-04" db="EMBL/GenBank/DDBJ databases">
        <title>Flammeovirga sp. SR4, a novel species isolated from seawater.</title>
        <authorList>
            <person name="Wang X."/>
        </authorList>
    </citation>
    <scope>NUCLEOTIDE SEQUENCE [LARGE SCALE GENOMIC DNA]</scope>
    <source>
        <strain evidence="2 3">SR4</strain>
    </source>
</reference>
<protein>
    <submittedName>
        <fullName evidence="2">ROK family protein</fullName>
    </submittedName>
</protein>
<dbReference type="Pfam" id="PF00480">
    <property type="entry name" value="ROK"/>
    <property type="match status" value="1"/>
</dbReference>
<dbReference type="Gene3D" id="1.10.10.10">
    <property type="entry name" value="Winged helix-like DNA-binding domain superfamily/Winged helix DNA-binding domain"/>
    <property type="match status" value="1"/>
</dbReference>
<dbReference type="SUPFAM" id="SSF53067">
    <property type="entry name" value="Actin-like ATPase domain"/>
    <property type="match status" value="1"/>
</dbReference>
<proteinExistence type="inferred from homology"/>
<dbReference type="Proteomes" id="UP000585050">
    <property type="component" value="Unassembled WGS sequence"/>
</dbReference>
<sequence length="418" mass="46269">MIKKMPKVKENKKVGKVSIKKQIRKNQILQLLLQEGTMSPSEVTTKTELTLPMSSALMKELAEEGYVTLKELQTEKNVGRPPTTYVINPEGGFFFGVKVGLRKTRIILLDLQNNERYFHSEDTIDIKNSEEFLGRLIKTIKKIIKTQKIPFERIIGVGIAVPGLVNSKDGRSISYFNDLKMSLKEYMEEALQLNVEIENDVNAISLGELHFGDAQDAKDVLCINLDKGIGMGVIINGELFTGANGLAGELGHIRIDDRGKMCYCGKKGCLETFASGEALVEEMRDFIHENNASRTESILKELGKEDIDLDAFIEVVLSGDQVGIELTEKAGESIGKAIGILINLFNPQKIILGGKLSQLKEYILFPVKSSVIKHSLPEAFAQANINYSNIRRKAGCLGATTLVSDKVFQPSKAAMQFV</sequence>
<dbReference type="Gene3D" id="3.30.420.40">
    <property type="match status" value="2"/>
</dbReference>
<dbReference type="InterPro" id="IPR000600">
    <property type="entry name" value="ROK"/>
</dbReference>
<evidence type="ECO:0000313" key="2">
    <source>
        <dbReference type="EMBL" id="NLR91690.1"/>
    </source>
</evidence>
<evidence type="ECO:0000256" key="1">
    <source>
        <dbReference type="ARBA" id="ARBA00006479"/>
    </source>
</evidence>